<proteinExistence type="predicted"/>
<evidence type="ECO:0008006" key="3">
    <source>
        <dbReference type="Google" id="ProtNLM"/>
    </source>
</evidence>
<keyword evidence="2" id="KW-1185">Reference proteome</keyword>
<dbReference type="Proteomes" id="UP000187085">
    <property type="component" value="Unassembled WGS sequence"/>
</dbReference>
<organism evidence="1 2">
    <name type="scientific">Tersicoccus phoenicis</name>
    <dbReference type="NCBI Taxonomy" id="554083"/>
    <lineage>
        <taxon>Bacteria</taxon>
        <taxon>Bacillati</taxon>
        <taxon>Actinomycetota</taxon>
        <taxon>Actinomycetes</taxon>
        <taxon>Micrococcales</taxon>
        <taxon>Micrococcaceae</taxon>
        <taxon>Tersicoccus</taxon>
    </lineage>
</organism>
<gene>
    <name evidence="1" type="ORF">BKD30_03770</name>
</gene>
<accession>A0A1R1LHL7</accession>
<dbReference type="NCBIfam" id="TIGR03882">
    <property type="entry name" value="cyclo_dehyd_2"/>
    <property type="match status" value="1"/>
</dbReference>
<dbReference type="InterPro" id="IPR035985">
    <property type="entry name" value="Ubiquitin-activating_enz"/>
</dbReference>
<dbReference type="InterPro" id="IPR022291">
    <property type="entry name" value="Bacteriocin_synth_cyclodeHase"/>
</dbReference>
<dbReference type="AlphaFoldDB" id="A0A1R1LHL7"/>
<dbReference type="STRING" id="554083.BKD30_03770"/>
<dbReference type="Gene3D" id="3.40.50.720">
    <property type="entry name" value="NAD(P)-binding Rossmann-like Domain"/>
    <property type="match status" value="1"/>
</dbReference>
<dbReference type="SUPFAM" id="SSF69572">
    <property type="entry name" value="Activating enzymes of the ubiquitin-like proteins"/>
    <property type="match status" value="1"/>
</dbReference>
<comment type="caution">
    <text evidence="1">The sequence shown here is derived from an EMBL/GenBank/DDBJ whole genome shotgun (WGS) entry which is preliminary data.</text>
</comment>
<dbReference type="GO" id="GO:0008641">
    <property type="term" value="F:ubiquitin-like modifier activating enzyme activity"/>
    <property type="evidence" value="ECO:0007669"/>
    <property type="project" value="InterPro"/>
</dbReference>
<reference evidence="1 2" key="1">
    <citation type="submission" date="2016-12" db="EMBL/GenBank/DDBJ databases">
        <title>Draft genome of Tersicoccus phoenicis 1P05MA.</title>
        <authorList>
            <person name="Nakajima Y."/>
            <person name="Yoshizawa S."/>
            <person name="Nakamura K."/>
            <person name="Ogura Y."/>
            <person name="Hayashi T."/>
            <person name="Kogure K."/>
        </authorList>
    </citation>
    <scope>NUCLEOTIDE SEQUENCE [LARGE SCALE GENOMIC DNA]</scope>
    <source>
        <strain evidence="1 2">1p05MA</strain>
    </source>
</reference>
<sequence length="360" mass="37522">MHLNPGLPLVRRGPSALQIGVDGGLVLNGLTESDCALVWSLRTDRDPVDLVEFGRQLGVTRERVAELVDALSPVLLPGRDSSGGLRTARLAGELDRLGAVHHQLAPLLLARRAEAVVRVDGCGALATGVVAGLAAAGIGALTVEDGPPVSAAELGPGGFGLPDLGAARAAALRRLCRSVAPETALDVRPRPRSRTSASDADLWVLTAAVALAETDVAAADQHDGAVLPVIARERDIVIGPLIEPGLTACLACRERHRVDADPAWPRIRDEATTGATAPARAGSLVSAAAALAVVQVLAWLDGQHRPASWSTELVLRLADGRVSRRPCVPHPSCLCGWAADDARQARRDVRPPRETLPAPS</sequence>
<dbReference type="EMBL" id="MRDE01000017">
    <property type="protein sequence ID" value="OMH27023.1"/>
    <property type="molecule type" value="Genomic_DNA"/>
</dbReference>
<protein>
    <recommendedName>
        <fullName evidence="3">THIF-type NAD/FAD binding fold domain-containing protein</fullName>
    </recommendedName>
</protein>
<dbReference type="RefSeq" id="WP_076702253.1">
    <property type="nucleotide sequence ID" value="NZ_MRDE01000017.1"/>
</dbReference>
<evidence type="ECO:0000313" key="2">
    <source>
        <dbReference type="Proteomes" id="UP000187085"/>
    </source>
</evidence>
<dbReference type="OrthoDB" id="4426339at2"/>
<name>A0A1R1LHL7_9MICC</name>
<evidence type="ECO:0000313" key="1">
    <source>
        <dbReference type="EMBL" id="OMH27023.1"/>
    </source>
</evidence>